<dbReference type="RefSeq" id="WP_168911946.1">
    <property type="nucleotide sequence ID" value="NZ_JABACI010000001.1"/>
</dbReference>
<dbReference type="InterPro" id="IPR000515">
    <property type="entry name" value="MetI-like"/>
</dbReference>
<evidence type="ECO:0000256" key="6">
    <source>
        <dbReference type="ARBA" id="ARBA00023136"/>
    </source>
</evidence>
<evidence type="ECO:0000313" key="9">
    <source>
        <dbReference type="EMBL" id="NLP83549.1"/>
    </source>
</evidence>
<evidence type="ECO:0000259" key="8">
    <source>
        <dbReference type="PROSITE" id="PS50928"/>
    </source>
</evidence>
<evidence type="ECO:0000256" key="1">
    <source>
        <dbReference type="ARBA" id="ARBA00004651"/>
    </source>
</evidence>
<keyword evidence="2 7" id="KW-0813">Transport</keyword>
<accession>A0ABX1K970</accession>
<feature type="transmembrane region" description="Helical" evidence="7">
    <location>
        <begin position="187"/>
        <end position="208"/>
    </location>
</feature>
<keyword evidence="3" id="KW-1003">Cell membrane</keyword>
<keyword evidence="10" id="KW-1185">Reference proteome</keyword>
<dbReference type="Pfam" id="PF00528">
    <property type="entry name" value="BPD_transp_1"/>
    <property type="match status" value="1"/>
</dbReference>
<evidence type="ECO:0000256" key="2">
    <source>
        <dbReference type="ARBA" id="ARBA00022448"/>
    </source>
</evidence>
<proteinExistence type="inferred from homology"/>
<dbReference type="Proteomes" id="UP001429745">
    <property type="component" value="Unassembled WGS sequence"/>
</dbReference>
<dbReference type="CDD" id="cd06261">
    <property type="entry name" value="TM_PBP2"/>
    <property type="match status" value="1"/>
</dbReference>
<dbReference type="EMBL" id="JABACI010000001">
    <property type="protein sequence ID" value="NLP83549.1"/>
    <property type="molecule type" value="Genomic_DNA"/>
</dbReference>
<feature type="transmembrane region" description="Helical" evidence="7">
    <location>
        <begin position="7"/>
        <end position="27"/>
    </location>
</feature>
<dbReference type="PANTHER" id="PTHR30151">
    <property type="entry name" value="ALKANE SULFONATE ABC TRANSPORTER-RELATED, MEMBRANE SUBUNIT"/>
    <property type="match status" value="1"/>
</dbReference>
<feature type="transmembrane region" description="Helical" evidence="7">
    <location>
        <begin position="220"/>
        <end position="241"/>
    </location>
</feature>
<comment type="subcellular location">
    <subcellularLocation>
        <location evidence="1 7">Cell membrane</location>
        <topology evidence="1 7">Multi-pass membrane protein</topology>
    </subcellularLocation>
</comment>
<comment type="caution">
    <text evidence="9">The sequence shown here is derived from an EMBL/GenBank/DDBJ whole genome shotgun (WGS) entry which is preliminary data.</text>
</comment>
<evidence type="ECO:0000256" key="7">
    <source>
        <dbReference type="RuleBase" id="RU363032"/>
    </source>
</evidence>
<dbReference type="SUPFAM" id="SSF161098">
    <property type="entry name" value="MetI-like"/>
    <property type="match status" value="1"/>
</dbReference>
<dbReference type="InterPro" id="IPR035906">
    <property type="entry name" value="MetI-like_sf"/>
</dbReference>
<dbReference type="PANTHER" id="PTHR30151:SF0">
    <property type="entry name" value="ABC TRANSPORTER PERMEASE PROTEIN MJ0413-RELATED"/>
    <property type="match status" value="1"/>
</dbReference>
<evidence type="ECO:0000313" key="10">
    <source>
        <dbReference type="Proteomes" id="UP001429745"/>
    </source>
</evidence>
<dbReference type="Gene3D" id="1.10.3720.10">
    <property type="entry name" value="MetI-like"/>
    <property type="match status" value="1"/>
</dbReference>
<name>A0ABX1K970_9MICO</name>
<organism evidence="9 10">
    <name type="scientific">Microbacterium salsuginis</name>
    <dbReference type="NCBI Taxonomy" id="2722803"/>
    <lineage>
        <taxon>Bacteria</taxon>
        <taxon>Bacillati</taxon>
        <taxon>Actinomycetota</taxon>
        <taxon>Actinomycetes</taxon>
        <taxon>Micrococcales</taxon>
        <taxon>Microbacteriaceae</taxon>
        <taxon>Microbacterium</taxon>
    </lineage>
</organism>
<evidence type="ECO:0000256" key="3">
    <source>
        <dbReference type="ARBA" id="ARBA00022475"/>
    </source>
</evidence>
<keyword evidence="6 7" id="KW-0472">Membrane</keyword>
<reference evidence="9 10" key="1">
    <citation type="submission" date="2020-04" db="EMBL/GenBank/DDBJ databases">
        <title>CFH 90308 Microbacterium sp.</title>
        <authorList>
            <person name="Nie G."/>
            <person name="Ming H."/>
            <person name="Xia T."/>
        </authorList>
    </citation>
    <scope>NUCLEOTIDE SEQUENCE [LARGE SCALE GENOMIC DNA]</scope>
    <source>
        <strain evidence="9 10">CFH 90308</strain>
    </source>
</reference>
<evidence type="ECO:0000256" key="4">
    <source>
        <dbReference type="ARBA" id="ARBA00022692"/>
    </source>
</evidence>
<dbReference type="PROSITE" id="PS50928">
    <property type="entry name" value="ABC_TM1"/>
    <property type="match status" value="1"/>
</dbReference>
<keyword evidence="5 7" id="KW-1133">Transmembrane helix</keyword>
<protein>
    <submittedName>
        <fullName evidence="9">ABC transporter permease</fullName>
    </submittedName>
</protein>
<feature type="transmembrane region" description="Helical" evidence="7">
    <location>
        <begin position="62"/>
        <end position="83"/>
    </location>
</feature>
<comment type="similarity">
    <text evidence="7">Belongs to the binding-protein-dependent transport system permease family.</text>
</comment>
<keyword evidence="4 7" id="KW-0812">Transmembrane</keyword>
<sequence length="257" mass="28069">MRLKSGVYIAAEVLTPIVVVLLVLWFTNAQSNFFLPPLQDVVGAFIDNWLFTLVPSELLPSLFRLFTGYLMAVVLGVGVGILIGKVPAIRRQATPVIEFLRAIPPPALLPFTLIAFGTGDEAKIILIALVCVWPILLNTVDGITGVDATLRETGASYRIGRWDTLWRIDLRAAGPQIFAGMRAALPLALIIMVISEMVGATNGVGFFIVQSQRTFAIPDMWSGIILLGILGYTLNLLFTLIERGVLAWHRGSRAEAR</sequence>
<evidence type="ECO:0000256" key="5">
    <source>
        <dbReference type="ARBA" id="ARBA00022989"/>
    </source>
</evidence>
<feature type="domain" description="ABC transmembrane type-1" evidence="8">
    <location>
        <begin position="58"/>
        <end position="242"/>
    </location>
</feature>
<gene>
    <name evidence="9" type="ORF">HF576_06810</name>
</gene>